<dbReference type="OrthoDB" id="2865258at2759"/>
<evidence type="ECO:0000256" key="1">
    <source>
        <dbReference type="ARBA" id="ARBA00022630"/>
    </source>
</evidence>
<dbReference type="SUPFAM" id="SSF47203">
    <property type="entry name" value="Acyl-CoA dehydrogenase C-terminal domain-like"/>
    <property type="match status" value="1"/>
</dbReference>
<dbReference type="STRING" id="1237896.T0JXY4"/>
<dbReference type="Pfam" id="PF12689">
    <property type="entry name" value="Acid_PPase"/>
    <property type="match status" value="1"/>
</dbReference>
<feature type="compositionally biased region" description="Polar residues" evidence="2">
    <location>
        <begin position="134"/>
        <end position="143"/>
    </location>
</feature>
<comment type="caution">
    <text evidence="4">The sequence shown here is derived from an EMBL/GenBank/DDBJ whole genome shotgun (WGS) entry which is preliminary data.</text>
</comment>
<evidence type="ECO:0000259" key="3">
    <source>
        <dbReference type="Pfam" id="PF00441"/>
    </source>
</evidence>
<dbReference type="Proteomes" id="UP000015530">
    <property type="component" value="Unassembled WGS sequence"/>
</dbReference>
<dbReference type="AlphaFoldDB" id="T0JXY4"/>
<feature type="region of interest" description="Disordered" evidence="2">
    <location>
        <begin position="122"/>
        <end position="151"/>
    </location>
</feature>
<dbReference type="GO" id="GO:0003993">
    <property type="term" value="F:acid phosphatase activity"/>
    <property type="evidence" value="ECO:0007669"/>
    <property type="project" value="TreeGrafter"/>
</dbReference>
<organism evidence="4 5">
    <name type="scientific">Colletotrichum gloeosporioides (strain Cg-14)</name>
    <name type="common">Anthracnose fungus</name>
    <name type="synonym">Glomerella cingulata</name>
    <dbReference type="NCBI Taxonomy" id="1237896"/>
    <lineage>
        <taxon>Eukaryota</taxon>
        <taxon>Fungi</taxon>
        <taxon>Dikarya</taxon>
        <taxon>Ascomycota</taxon>
        <taxon>Pezizomycotina</taxon>
        <taxon>Sordariomycetes</taxon>
        <taxon>Hypocreomycetidae</taxon>
        <taxon>Glomerellales</taxon>
        <taxon>Glomerellaceae</taxon>
        <taxon>Colletotrichum</taxon>
        <taxon>Colletotrichum gloeosporioides species complex</taxon>
    </lineage>
</organism>
<evidence type="ECO:0000313" key="4">
    <source>
        <dbReference type="EMBL" id="EQB45353.1"/>
    </source>
</evidence>
<reference evidence="5" key="1">
    <citation type="journal article" date="2013" name="Mol. Plant Microbe Interact.">
        <title>Global aspects of pacC regulation of pathogenicity genes in Colletotrichum gloeosporioides as revealed by transcriptome analysis.</title>
        <authorList>
            <person name="Alkan N."/>
            <person name="Meng X."/>
            <person name="Friedlander G."/>
            <person name="Reuveni E."/>
            <person name="Sukno S."/>
            <person name="Sherman A."/>
            <person name="Thon M."/>
            <person name="Fluhr R."/>
            <person name="Prusky D."/>
        </authorList>
    </citation>
    <scope>NUCLEOTIDE SEQUENCE [LARGE SCALE GENOMIC DNA]</scope>
    <source>
        <strain evidence="5">Cg-14</strain>
    </source>
</reference>
<dbReference type="PANTHER" id="PTHR17901">
    <property type="entry name" value="MAGNESIUM-DEPENDENT PHOSPHATASE 1 MDP1"/>
    <property type="match status" value="1"/>
</dbReference>
<accession>T0JXY4</accession>
<evidence type="ECO:0000313" key="5">
    <source>
        <dbReference type="Proteomes" id="UP000015530"/>
    </source>
</evidence>
<dbReference type="InterPro" id="IPR010036">
    <property type="entry name" value="MDP_1_eu_arc"/>
</dbReference>
<dbReference type="eggNOG" id="KOG4549">
    <property type="taxonomic scope" value="Eukaryota"/>
</dbReference>
<dbReference type="Gene3D" id="3.40.50.1000">
    <property type="entry name" value="HAD superfamily/HAD-like"/>
    <property type="match status" value="1"/>
</dbReference>
<dbReference type="SUPFAM" id="SSF56784">
    <property type="entry name" value="HAD-like"/>
    <property type="match status" value="1"/>
</dbReference>
<dbReference type="InterPro" id="IPR036250">
    <property type="entry name" value="AcylCo_DH-like_C"/>
</dbReference>
<dbReference type="HOGENOM" id="CLU_994001_0_0_1"/>
<evidence type="ECO:0000256" key="2">
    <source>
        <dbReference type="SAM" id="MobiDB-lite"/>
    </source>
</evidence>
<name>T0JXY4_COLGC</name>
<sequence length="280" mass="29839">MRTAFRSALRFAKDKDQGGSVKVLERQSAADLLTSLKTKIDTARLISWKAAHAVDNGAKDAVELCSQAKIYGSEVAVEGVAEAMRVIGIASWSNEYPFARLVQEAAVLPIFDGGNQGGATFTQCPKKLSKAPQGGSTSTLGNGTPSTSTTASLSLPRILTDDLPLPKLIVFDLDYTLWPFWVDTHVSGPLKANAAHSAATDRHGESFAFYADVPRILYTLPLAGVKLAVASRTSAPELARDMLKLLHVPPPSAEEGGSGKKEKARKALEFFGRGLGDLSE</sequence>
<dbReference type="EMBL" id="AMYD01003749">
    <property type="protein sequence ID" value="EQB45353.1"/>
    <property type="molecule type" value="Genomic_DNA"/>
</dbReference>
<feature type="domain" description="Acyl-CoA dehydrogenase/oxidase C-terminal" evidence="3">
    <location>
        <begin position="1"/>
        <end position="115"/>
    </location>
</feature>
<proteinExistence type="predicted"/>
<dbReference type="InterPro" id="IPR023214">
    <property type="entry name" value="HAD_sf"/>
</dbReference>
<dbReference type="GO" id="GO:0016627">
    <property type="term" value="F:oxidoreductase activity, acting on the CH-CH group of donors"/>
    <property type="evidence" value="ECO:0007669"/>
    <property type="project" value="InterPro"/>
</dbReference>
<dbReference type="InterPro" id="IPR036412">
    <property type="entry name" value="HAD-like_sf"/>
</dbReference>
<dbReference type="Pfam" id="PF00441">
    <property type="entry name" value="Acyl-CoA_dh_1"/>
    <property type="match status" value="1"/>
</dbReference>
<dbReference type="InterPro" id="IPR009075">
    <property type="entry name" value="AcylCo_DH/oxidase_C"/>
</dbReference>
<dbReference type="Gene3D" id="1.20.140.10">
    <property type="entry name" value="Butyryl-CoA Dehydrogenase, subunit A, domain 3"/>
    <property type="match status" value="1"/>
</dbReference>
<gene>
    <name evidence="4" type="ORF">CGLO_15788</name>
</gene>
<keyword evidence="1" id="KW-0285">Flavoprotein</keyword>
<dbReference type="NCBIfam" id="TIGR01685">
    <property type="entry name" value="MDP-1"/>
    <property type="match status" value="1"/>
</dbReference>
<dbReference type="PANTHER" id="PTHR17901:SF14">
    <property type="entry name" value="MAGNESIUM-DEPENDENT PHOSPHATASE 1"/>
    <property type="match status" value="1"/>
</dbReference>
<protein>
    <submittedName>
        <fullName evidence="4">Magnesium-dependent phosphatase-1</fullName>
    </submittedName>
</protein>